<dbReference type="InterPro" id="IPR019427">
    <property type="entry name" value="7TM_GPCR_serpentine_rcpt_Srw"/>
</dbReference>
<dbReference type="OrthoDB" id="5864054at2759"/>
<sequence>MQTSTNSILTGLAVADMLVMLSLVCFYTEPRSFLGGASHGFDVVDGFARHLEILSCETNVSPLVTQPKLSTCDASSNYIANSLCSKLQPLPTKRNHMSSQQPSDRTTRMLLSVLLLFLITEFPSGILGLLSGIIGDVFYTNVFQPLGEIFDILATPTAIVSLITDNASKDYSIGSEKIASYVKTLQSIPDHVYNNGPTIITTVDELFENGYEKVEKNVALRSRGERNDKQEDNYGKATVIRYEATRKPLSFSEVTKVLFDDEYDHQRDPENMQPMRKANADFQSNERGKQEQDYSDEKTHFDNNFIHNILTKLSSQLKTNSLPDSGEQYDNSGEMYSKPVFLIESKKQLPAPVAVSLLMDLQPVTSAAEQHTVPSLQLMPFHAVENVYDPRESENNVKQNYDHDSGKMRSSELTGVAMKPRGIAYIPLIISKKHISKICRHY</sequence>
<feature type="transmembrane region" description="Helical" evidence="1">
    <location>
        <begin position="109"/>
        <end position="134"/>
    </location>
</feature>
<reference evidence="2 3" key="1">
    <citation type="journal article" date="2018" name="Gigascience">
        <title>Genomes of trombidid mites reveal novel predicted allergens and laterally-transferred genes associated with secondary metabolism.</title>
        <authorList>
            <person name="Dong X."/>
            <person name="Chaisiri K."/>
            <person name="Xia D."/>
            <person name="Armstrong S.D."/>
            <person name="Fang Y."/>
            <person name="Donnelly M.J."/>
            <person name="Kadowaki T."/>
            <person name="McGarry J.W."/>
            <person name="Darby A.C."/>
            <person name="Makepeace B.L."/>
        </authorList>
    </citation>
    <scope>NUCLEOTIDE SEQUENCE [LARGE SCALE GENOMIC DNA]</scope>
    <source>
        <strain evidence="2">UoL-WK</strain>
    </source>
</reference>
<name>A0A443RC15_9ACAR</name>
<dbReference type="AlphaFoldDB" id="A0A443RC15"/>
<feature type="non-terminal residue" evidence="2">
    <location>
        <position position="442"/>
    </location>
</feature>
<evidence type="ECO:0000313" key="3">
    <source>
        <dbReference type="Proteomes" id="UP000285301"/>
    </source>
</evidence>
<dbReference type="PANTHER" id="PTHR46273:SF4">
    <property type="entry name" value="AT19640P"/>
    <property type="match status" value="1"/>
</dbReference>
<dbReference type="PANTHER" id="PTHR46273">
    <property type="entry name" value="MYOSUPPRESSIN RECEPTOR 1, ISOFORM B-RELATED"/>
    <property type="match status" value="1"/>
</dbReference>
<dbReference type="STRING" id="1965070.A0A443RC15"/>
<dbReference type="SUPFAM" id="SSF81321">
    <property type="entry name" value="Family A G protein-coupled receptor-like"/>
    <property type="match status" value="1"/>
</dbReference>
<evidence type="ECO:0000313" key="2">
    <source>
        <dbReference type="EMBL" id="RWS12819.1"/>
    </source>
</evidence>
<organism evidence="2 3">
    <name type="scientific">Dinothrombium tinctorium</name>
    <dbReference type="NCBI Taxonomy" id="1965070"/>
    <lineage>
        <taxon>Eukaryota</taxon>
        <taxon>Metazoa</taxon>
        <taxon>Ecdysozoa</taxon>
        <taxon>Arthropoda</taxon>
        <taxon>Chelicerata</taxon>
        <taxon>Arachnida</taxon>
        <taxon>Acari</taxon>
        <taxon>Acariformes</taxon>
        <taxon>Trombidiformes</taxon>
        <taxon>Prostigmata</taxon>
        <taxon>Anystina</taxon>
        <taxon>Parasitengona</taxon>
        <taxon>Trombidioidea</taxon>
        <taxon>Trombidiidae</taxon>
        <taxon>Dinothrombium</taxon>
    </lineage>
</organism>
<accession>A0A443RC15</accession>
<dbReference type="GO" id="GO:0008528">
    <property type="term" value="F:G protein-coupled peptide receptor activity"/>
    <property type="evidence" value="ECO:0007669"/>
    <property type="project" value="InterPro"/>
</dbReference>
<keyword evidence="1" id="KW-1133">Transmembrane helix</keyword>
<proteinExistence type="predicted"/>
<dbReference type="InterPro" id="IPR053219">
    <property type="entry name" value="GPCR_Dmsr-1"/>
</dbReference>
<dbReference type="Gene3D" id="1.20.1070.10">
    <property type="entry name" value="Rhodopsin 7-helix transmembrane proteins"/>
    <property type="match status" value="1"/>
</dbReference>
<dbReference type="EMBL" id="NCKU01001197">
    <property type="protein sequence ID" value="RWS12819.1"/>
    <property type="molecule type" value="Genomic_DNA"/>
</dbReference>
<keyword evidence="1" id="KW-0472">Membrane</keyword>
<dbReference type="Pfam" id="PF10324">
    <property type="entry name" value="7TM_GPCR_Srw"/>
    <property type="match status" value="1"/>
</dbReference>
<keyword evidence="3" id="KW-1185">Reference proteome</keyword>
<dbReference type="GO" id="GO:0005886">
    <property type="term" value="C:plasma membrane"/>
    <property type="evidence" value="ECO:0007669"/>
    <property type="project" value="TreeGrafter"/>
</dbReference>
<evidence type="ECO:0000256" key="1">
    <source>
        <dbReference type="SAM" id="Phobius"/>
    </source>
</evidence>
<dbReference type="Proteomes" id="UP000285301">
    <property type="component" value="Unassembled WGS sequence"/>
</dbReference>
<keyword evidence="1" id="KW-0812">Transmembrane</keyword>
<keyword evidence="2" id="KW-0675">Receptor</keyword>
<gene>
    <name evidence="2" type="ORF">B4U79_00308</name>
</gene>
<protein>
    <submittedName>
        <fullName evidence="2">Sex peptide receptor-like isoform X2</fullName>
    </submittedName>
</protein>
<comment type="caution">
    <text evidence="2">The sequence shown here is derived from an EMBL/GenBank/DDBJ whole genome shotgun (WGS) entry which is preliminary data.</text>
</comment>
<feature type="transmembrane region" description="Helical" evidence="1">
    <location>
        <begin position="6"/>
        <end position="27"/>
    </location>
</feature>